<dbReference type="InterPro" id="IPR050356">
    <property type="entry name" value="SulA_CellDiv_inhibitor"/>
</dbReference>
<dbReference type="PANTHER" id="PTHR35369:SF2">
    <property type="entry name" value="BLR3025 PROTEIN"/>
    <property type="match status" value="1"/>
</dbReference>
<name>A0AA37V1S6_9BACT</name>
<evidence type="ECO:0000313" key="5">
    <source>
        <dbReference type="Proteomes" id="UP001161325"/>
    </source>
</evidence>
<dbReference type="PANTHER" id="PTHR35369">
    <property type="entry name" value="BLR3025 PROTEIN-RELATED"/>
    <property type="match status" value="1"/>
</dbReference>
<dbReference type="Pfam" id="PF11799">
    <property type="entry name" value="IMS_C"/>
    <property type="match status" value="1"/>
</dbReference>
<feature type="compositionally biased region" description="Low complexity" evidence="2">
    <location>
        <begin position="391"/>
        <end position="401"/>
    </location>
</feature>
<evidence type="ECO:0000256" key="2">
    <source>
        <dbReference type="SAM" id="MobiDB-lite"/>
    </source>
</evidence>
<gene>
    <name evidence="4" type="ORF">rosag_07350</name>
</gene>
<dbReference type="GO" id="GO:0003684">
    <property type="term" value="F:damaged DNA binding"/>
    <property type="evidence" value="ECO:0007669"/>
    <property type="project" value="InterPro"/>
</dbReference>
<protein>
    <recommendedName>
        <fullName evidence="3">DNA polymerase Y-family little finger domain-containing protein</fullName>
    </recommendedName>
</protein>
<organism evidence="4 5">
    <name type="scientific">Roseisolibacter agri</name>
    <dbReference type="NCBI Taxonomy" id="2014610"/>
    <lineage>
        <taxon>Bacteria</taxon>
        <taxon>Pseudomonadati</taxon>
        <taxon>Gemmatimonadota</taxon>
        <taxon>Gemmatimonadia</taxon>
        <taxon>Gemmatimonadales</taxon>
        <taxon>Gemmatimonadaceae</taxon>
        <taxon>Roseisolibacter</taxon>
    </lineage>
</organism>
<reference evidence="4" key="1">
    <citation type="submission" date="2022-08" db="EMBL/GenBank/DDBJ databases">
        <title>Draft genome sequencing of Roseisolibacter agri AW1220.</title>
        <authorList>
            <person name="Tobiishi Y."/>
            <person name="Tonouchi A."/>
        </authorList>
    </citation>
    <scope>NUCLEOTIDE SEQUENCE</scope>
    <source>
        <strain evidence="4">AW1220</strain>
    </source>
</reference>
<keyword evidence="1" id="KW-0227">DNA damage</keyword>
<evidence type="ECO:0000313" key="4">
    <source>
        <dbReference type="EMBL" id="GLC24222.1"/>
    </source>
</evidence>
<sequence>MSAGAGRLGVRAGMTVAAARARCAALVVWPWDEDAVRRATDAVSALLLIASPQVTPVAGAPGMWWIGAGGVDGVGGERGLARALHRLAGAWHPGARVGVADSCVAARAATWDYGPAEPVPDPYAEAYARYLPPAPTPPPVEAAPLPPPRGCVVVPRGGCAAYLATVPLALVQMDVEVRAGLAALGVRTAGGLAALDGGDVEARWGPAGLSAWRLARGEDRRRPGLVRVEARRSVSTELAAPSATLEPVLFLVRAALDRLVADLARDALGAATVALTLHLDVGATHTLTREVRLARPLARVAPLFERCRALLERATLPAPVCGVTVSVPATGRLGSDQGDLLSPAWHDPAAVEAAFARIRAELGPNVVVRAVARDHHRPERAGQWLPVEGVDAPSDAPSDASDAPRDVHAQSTHVPAALRLLEPAESADVAPDAVGAPTTVHWRGRALAVTRADGPERLSGEWWADPYRRDYWRCTTAAGLLLAYRDRARGGWWVQGWYD</sequence>
<dbReference type="AlphaFoldDB" id="A0AA37V1S6"/>
<keyword evidence="5" id="KW-1185">Reference proteome</keyword>
<dbReference type="InterPro" id="IPR043502">
    <property type="entry name" value="DNA/RNA_pol_sf"/>
</dbReference>
<proteinExistence type="predicted"/>
<dbReference type="EMBL" id="BRXS01000001">
    <property type="protein sequence ID" value="GLC24222.1"/>
    <property type="molecule type" value="Genomic_DNA"/>
</dbReference>
<dbReference type="SUPFAM" id="SSF56672">
    <property type="entry name" value="DNA/RNA polymerases"/>
    <property type="match status" value="1"/>
</dbReference>
<evidence type="ECO:0000256" key="1">
    <source>
        <dbReference type="ARBA" id="ARBA00022763"/>
    </source>
</evidence>
<feature type="region of interest" description="Disordered" evidence="2">
    <location>
        <begin position="379"/>
        <end position="409"/>
    </location>
</feature>
<feature type="domain" description="DNA polymerase Y-family little finger" evidence="3">
    <location>
        <begin position="234"/>
        <end position="326"/>
    </location>
</feature>
<accession>A0AA37V1S6</accession>
<dbReference type="InterPro" id="IPR017961">
    <property type="entry name" value="DNA_pol_Y-fam_little_finger"/>
</dbReference>
<evidence type="ECO:0000259" key="3">
    <source>
        <dbReference type="Pfam" id="PF11799"/>
    </source>
</evidence>
<dbReference type="GO" id="GO:0006281">
    <property type="term" value="P:DNA repair"/>
    <property type="evidence" value="ECO:0007669"/>
    <property type="project" value="InterPro"/>
</dbReference>
<dbReference type="Proteomes" id="UP001161325">
    <property type="component" value="Unassembled WGS sequence"/>
</dbReference>
<dbReference type="Gene3D" id="1.10.150.20">
    <property type="entry name" value="5' to 3' exonuclease, C-terminal subdomain"/>
    <property type="match status" value="1"/>
</dbReference>
<comment type="caution">
    <text evidence="4">The sequence shown here is derived from an EMBL/GenBank/DDBJ whole genome shotgun (WGS) entry which is preliminary data.</text>
</comment>